<dbReference type="EMBL" id="CAMPGE010011938">
    <property type="protein sequence ID" value="CAI2370735.1"/>
    <property type="molecule type" value="Genomic_DNA"/>
</dbReference>
<evidence type="ECO:0000313" key="2">
    <source>
        <dbReference type="Proteomes" id="UP001295684"/>
    </source>
</evidence>
<keyword evidence="2" id="KW-1185">Reference proteome</keyword>
<name>A0AAD1XDS2_EUPCR</name>
<reference evidence="1" key="1">
    <citation type="submission" date="2023-07" db="EMBL/GenBank/DDBJ databases">
        <authorList>
            <consortium name="AG Swart"/>
            <person name="Singh M."/>
            <person name="Singh A."/>
            <person name="Seah K."/>
            <person name="Emmerich C."/>
        </authorList>
    </citation>
    <scope>NUCLEOTIDE SEQUENCE</scope>
    <source>
        <strain evidence="1">DP1</strain>
    </source>
</reference>
<dbReference type="Proteomes" id="UP001295684">
    <property type="component" value="Unassembled WGS sequence"/>
</dbReference>
<dbReference type="AlphaFoldDB" id="A0AAD1XDS2"/>
<comment type="caution">
    <text evidence="1">The sequence shown here is derived from an EMBL/GenBank/DDBJ whole genome shotgun (WGS) entry which is preliminary data.</text>
</comment>
<gene>
    <name evidence="1" type="ORF">ECRASSUSDP1_LOCUS12053</name>
</gene>
<sequence length="308" mass="35181">MNGVFGPRNRAKVDTKVDVNNPYKQTISIKTKTFDANDKVATKKANAMFQGNVRSIGMNFERQILRSEYWKKRLLHEQMNFGVNIQAKRKQVDELHLNLRSKSQWECNLGVNLAKAAKFSSKINYKSLNFDIFGHHLKTNFIKIPSTNFSIKAKIDLTSPAYPYLQKYCKDTDSDSSSSSGSKKKEKNPKIPHLMYKGFGVFLAEISLQYQLKNLVVTGKLKNITGKLLIKPDLSNLSFSISKTFSSHLDKHVKVNGKLGYKSDRLSTSFKLCYGNKWMLEMTYSEKIFNKLKAMDLPKCGLLMHINV</sequence>
<evidence type="ECO:0000313" key="1">
    <source>
        <dbReference type="EMBL" id="CAI2370735.1"/>
    </source>
</evidence>
<organism evidence="1 2">
    <name type="scientific">Euplotes crassus</name>
    <dbReference type="NCBI Taxonomy" id="5936"/>
    <lineage>
        <taxon>Eukaryota</taxon>
        <taxon>Sar</taxon>
        <taxon>Alveolata</taxon>
        <taxon>Ciliophora</taxon>
        <taxon>Intramacronucleata</taxon>
        <taxon>Spirotrichea</taxon>
        <taxon>Hypotrichia</taxon>
        <taxon>Euplotida</taxon>
        <taxon>Euplotidae</taxon>
        <taxon>Moneuplotes</taxon>
    </lineage>
</organism>
<protein>
    <submittedName>
        <fullName evidence="1">Uncharacterized protein</fullName>
    </submittedName>
</protein>
<accession>A0AAD1XDS2</accession>
<proteinExistence type="predicted"/>